<feature type="compositionally biased region" description="Polar residues" evidence="1">
    <location>
        <begin position="63"/>
        <end position="144"/>
    </location>
</feature>
<feature type="region of interest" description="Disordered" evidence="1">
    <location>
        <begin position="60"/>
        <end position="161"/>
    </location>
</feature>
<sequence>MHYYQLGFHILLFSIIGLLYQAHGHENDERETGYENASEQDMIEMNTDPEIIAGIMQARRVAQGQSNAEGQQANTGPTVTESAPSRPTVTQSVPSRPTVTQSAPSRPTVSQSVPSRPTVTQSVPSRPTVTAPSRPTVTQQQNEDNWFGHDETNWHDHNDHNNENWYIQDDVNWFDGHDEHNNGTHVPGGSSFPAHGDDDDDFQENLQRAFRESEQDFQSKNNAIYEENLRRTLAESAQALNNDDDAYEENLRRALADSAQAIQSNDNDDYQSVIEASMRELQSREEKQIQLARTLSMGHSRNNYDNGVGSDNEDIETQQALIRSFSVQSNQRRNNRVSNPQPSNDRDSEAEQYYGIASSSGNANVTKPKKKKKKDGKKKTEAEMPLLLSSSSSASSSSTRRLTRSRTTTKVKEEPSTSAGSLRRSKTKKETRKEKEESSSAGSPSRSKTKKDDTAKEKGKNPLQKFTKSLSSLFSRTGVNDLLRIIYVSVDAALRRLHFDAWLALYCSELNSVLTQLGKTPPDQQQRSLELIRQNDWPTTMATSCAFNCFCSPTFSALLNSRTNRNG</sequence>
<evidence type="ECO:0000256" key="1">
    <source>
        <dbReference type="SAM" id="MobiDB-lite"/>
    </source>
</evidence>
<feature type="compositionally biased region" description="Low complexity" evidence="1">
    <location>
        <begin position="325"/>
        <end position="343"/>
    </location>
</feature>
<gene>
    <name evidence="3" type="ORF">niasHT_006656</name>
</gene>
<dbReference type="EMBL" id="JBICBT010000077">
    <property type="protein sequence ID" value="KAL3124268.1"/>
    <property type="molecule type" value="Genomic_DNA"/>
</dbReference>
<keyword evidence="4" id="KW-1185">Reference proteome</keyword>
<feature type="region of interest" description="Disordered" evidence="1">
    <location>
        <begin position="177"/>
        <end position="201"/>
    </location>
</feature>
<dbReference type="Proteomes" id="UP001620626">
    <property type="component" value="Unassembled WGS sequence"/>
</dbReference>
<accession>A0ABD2M9R7</accession>
<feature type="compositionally biased region" description="Low complexity" evidence="1">
    <location>
        <begin position="386"/>
        <end position="400"/>
    </location>
</feature>
<comment type="caution">
    <text evidence="3">The sequence shown here is derived from an EMBL/GenBank/DDBJ whole genome shotgun (WGS) entry which is preliminary data.</text>
</comment>
<reference evidence="3 4" key="1">
    <citation type="submission" date="2024-10" db="EMBL/GenBank/DDBJ databases">
        <authorList>
            <person name="Kim D."/>
        </authorList>
    </citation>
    <scope>NUCLEOTIDE SEQUENCE [LARGE SCALE GENOMIC DNA]</scope>
    <source>
        <strain evidence="3">BH-2024</strain>
    </source>
</reference>
<feature type="compositionally biased region" description="Basic residues" evidence="1">
    <location>
        <begin position="367"/>
        <end position="377"/>
    </location>
</feature>
<feature type="compositionally biased region" description="Basic and acidic residues" evidence="1">
    <location>
        <begin position="450"/>
        <end position="460"/>
    </location>
</feature>
<feature type="chain" id="PRO_5044859621" evidence="2">
    <location>
        <begin position="25"/>
        <end position="567"/>
    </location>
</feature>
<name>A0ABD2M9R7_9BILA</name>
<evidence type="ECO:0000313" key="4">
    <source>
        <dbReference type="Proteomes" id="UP001620626"/>
    </source>
</evidence>
<keyword evidence="2" id="KW-0732">Signal</keyword>
<feature type="compositionally biased region" description="Basic and acidic residues" evidence="1">
    <location>
        <begin position="146"/>
        <end position="161"/>
    </location>
</feature>
<dbReference type="AlphaFoldDB" id="A0ABD2M9R7"/>
<organism evidence="3 4">
    <name type="scientific">Heterodera trifolii</name>
    <dbReference type="NCBI Taxonomy" id="157864"/>
    <lineage>
        <taxon>Eukaryota</taxon>
        <taxon>Metazoa</taxon>
        <taxon>Ecdysozoa</taxon>
        <taxon>Nematoda</taxon>
        <taxon>Chromadorea</taxon>
        <taxon>Rhabditida</taxon>
        <taxon>Tylenchina</taxon>
        <taxon>Tylenchomorpha</taxon>
        <taxon>Tylenchoidea</taxon>
        <taxon>Heteroderidae</taxon>
        <taxon>Heteroderinae</taxon>
        <taxon>Heterodera</taxon>
    </lineage>
</organism>
<proteinExistence type="predicted"/>
<feature type="region of interest" description="Disordered" evidence="1">
    <location>
        <begin position="325"/>
        <end position="462"/>
    </location>
</feature>
<feature type="signal peptide" evidence="2">
    <location>
        <begin position="1"/>
        <end position="24"/>
    </location>
</feature>
<protein>
    <submittedName>
        <fullName evidence="3">Uncharacterized protein</fullName>
    </submittedName>
</protein>
<evidence type="ECO:0000256" key="2">
    <source>
        <dbReference type="SAM" id="SignalP"/>
    </source>
</evidence>
<evidence type="ECO:0000313" key="3">
    <source>
        <dbReference type="EMBL" id="KAL3124268.1"/>
    </source>
</evidence>